<evidence type="ECO:0000313" key="4">
    <source>
        <dbReference type="EMBL" id="RBP89980.1"/>
    </source>
</evidence>
<dbReference type="AlphaFoldDB" id="A0A366JPG2"/>
<sequence length="218" mass="24435">MEKNKKFLAVLLTVALSGVLAACENSSEESSSQPASDNSAQNEDGGQTDRNSTDSEGNEAENSSGSSDNTQLNEQEDTDNSSAASNEGESVESTNDQNVSHESNKDEFLKKLNKMEEADRYAEAKTTTAELVEQEAERYRTWDEELNKIYGLLEEQLDKGQMDQLREEQRSWIQQRDEAAKKSSLRYKGGSMEPLEYVATQASLTRERCYLLVAKYMK</sequence>
<feature type="signal peptide" evidence="2">
    <location>
        <begin position="1"/>
        <end position="21"/>
    </location>
</feature>
<dbReference type="RefSeq" id="WP_113884169.1">
    <property type="nucleotide sequence ID" value="NZ_QNSF01000010.1"/>
</dbReference>
<feature type="region of interest" description="Disordered" evidence="1">
    <location>
        <begin position="23"/>
        <end position="107"/>
    </location>
</feature>
<dbReference type="PROSITE" id="PS51257">
    <property type="entry name" value="PROKAR_LIPOPROTEIN"/>
    <property type="match status" value="1"/>
</dbReference>
<feature type="chain" id="PRO_5039618457" evidence="2">
    <location>
        <begin position="22"/>
        <end position="218"/>
    </location>
</feature>
<evidence type="ECO:0000256" key="2">
    <source>
        <dbReference type="SAM" id="SignalP"/>
    </source>
</evidence>
<evidence type="ECO:0000256" key="1">
    <source>
        <dbReference type="SAM" id="MobiDB-lite"/>
    </source>
</evidence>
<comment type="caution">
    <text evidence="4">The sequence shown here is derived from an EMBL/GenBank/DDBJ whole genome shotgun (WGS) entry which is preliminary data.</text>
</comment>
<evidence type="ECO:0000259" key="3">
    <source>
        <dbReference type="Pfam" id="PF07007"/>
    </source>
</evidence>
<gene>
    <name evidence="4" type="ORF">DFO70_11086</name>
</gene>
<feature type="compositionally biased region" description="Low complexity" evidence="1">
    <location>
        <begin position="60"/>
        <end position="69"/>
    </location>
</feature>
<feature type="compositionally biased region" description="Polar residues" evidence="1">
    <location>
        <begin position="80"/>
        <end position="101"/>
    </location>
</feature>
<dbReference type="Proteomes" id="UP000252731">
    <property type="component" value="Unassembled WGS sequence"/>
</dbReference>
<reference evidence="4 5" key="1">
    <citation type="submission" date="2018-06" db="EMBL/GenBank/DDBJ databases">
        <title>Freshwater and sediment microbial communities from various areas in North America, analyzing microbe dynamics in response to fracking.</title>
        <authorList>
            <person name="Lamendella R."/>
        </authorList>
    </citation>
    <scope>NUCLEOTIDE SEQUENCE [LARGE SCALE GENOMIC DNA]</scope>
    <source>
        <strain evidence="4 5">14_TX</strain>
    </source>
</reference>
<dbReference type="PANTHER" id="PTHR39176">
    <property type="entry name" value="PERIPLASMIC PROTEIN-RELATED"/>
    <property type="match status" value="1"/>
</dbReference>
<dbReference type="OrthoDB" id="2438161at2"/>
<keyword evidence="2" id="KW-0732">Signal</keyword>
<keyword evidence="5" id="KW-1185">Reference proteome</keyword>
<dbReference type="PANTHER" id="PTHR39176:SF1">
    <property type="entry name" value="PERIPLASMIC PROTEIN"/>
    <property type="match status" value="1"/>
</dbReference>
<evidence type="ECO:0000313" key="5">
    <source>
        <dbReference type="Proteomes" id="UP000252731"/>
    </source>
</evidence>
<accession>A0A366JPG2</accession>
<proteinExistence type="predicted"/>
<feature type="compositionally biased region" description="Low complexity" evidence="1">
    <location>
        <begin position="23"/>
        <end position="42"/>
    </location>
</feature>
<dbReference type="Gene3D" id="1.20.1270.180">
    <property type="match status" value="1"/>
</dbReference>
<dbReference type="Pfam" id="PF07007">
    <property type="entry name" value="LprI"/>
    <property type="match status" value="1"/>
</dbReference>
<organism evidence="4 5">
    <name type="scientific">Cytobacillus firmus</name>
    <name type="common">Bacillus firmus</name>
    <dbReference type="NCBI Taxonomy" id="1399"/>
    <lineage>
        <taxon>Bacteria</taxon>
        <taxon>Bacillati</taxon>
        <taxon>Bacillota</taxon>
        <taxon>Bacilli</taxon>
        <taxon>Bacillales</taxon>
        <taxon>Bacillaceae</taxon>
        <taxon>Cytobacillus</taxon>
    </lineage>
</organism>
<feature type="domain" description="Lysozyme inhibitor LprI-like N-terminal" evidence="3">
    <location>
        <begin position="123"/>
        <end position="211"/>
    </location>
</feature>
<dbReference type="InterPro" id="IPR009739">
    <property type="entry name" value="LprI-like_N"/>
</dbReference>
<protein>
    <submittedName>
        <fullName evidence="4">Uncharacterized protein DUF1311</fullName>
    </submittedName>
</protein>
<dbReference type="EMBL" id="QNSF01000010">
    <property type="protein sequence ID" value="RBP89980.1"/>
    <property type="molecule type" value="Genomic_DNA"/>
</dbReference>
<name>A0A366JPG2_CYTFI</name>